<gene>
    <name evidence="5" type="ORF">R70211_04638</name>
</gene>
<name>A0A9N8MYU2_9BURK</name>
<dbReference type="AlphaFoldDB" id="A0A9N8MYU2"/>
<dbReference type="Proteomes" id="UP000675121">
    <property type="component" value="Unassembled WGS sequence"/>
</dbReference>
<evidence type="ECO:0000313" key="5">
    <source>
        <dbReference type="EMBL" id="CAE6923571.1"/>
    </source>
</evidence>
<feature type="signal peptide" evidence="2">
    <location>
        <begin position="1"/>
        <end position="32"/>
    </location>
</feature>
<comment type="caution">
    <text evidence="5">The sequence shown here is derived from an EMBL/GenBank/DDBJ whole genome shotgun (WGS) entry which is preliminary data.</text>
</comment>
<feature type="domain" description="Teneurin-like YD-shell" evidence="4">
    <location>
        <begin position="209"/>
        <end position="606"/>
    </location>
</feature>
<dbReference type="InterPro" id="IPR050708">
    <property type="entry name" value="T6SS_VgrG/RHS"/>
</dbReference>
<evidence type="ECO:0000259" key="4">
    <source>
        <dbReference type="Pfam" id="PF25023"/>
    </source>
</evidence>
<keyword evidence="2" id="KW-0732">Signal</keyword>
<sequence>MKFRTCQSGSASMLCRFLAAFMLLLVAFGANATDCFTLYSNSGATPGTKSCRLDVVSNTPGGMGNYACINDIAQIDQWCSVPATDEPEQSCPVADPVYPGNGAVTLTEADFVSGDDMPMSFTRTYRSKPLAKNAISMGPVWFHSWQRSLDLANANSGGSSKVIAYRANGEPVTFNWSAGTWRTAGFTGLALAQNASGWTLTDLQTETVESYSAQGVLLSEETKTRFIRTATYDASGLLTAITQHAAGTDANKDITLRLDYDDKRRLSRLNDPLGRMTQYGYDANGNLVSVTWPDDYTHRYAYEDSRFKNALTGEINEVGTRVAAWTYDSQGRAVAVDHPDSARNVQFAYNAGSTVITGSKRTTTLNMSSIGGVLRPTTSTSAAGNASSAWDASGNLLKDTDASGGTSEYSYDETGRPIKTTVKSVSRTSISTIRYADATSLRPSMIASPNLIQSFVYDARGNTTGIGETPTSDATGASGFDAPKAEGAVTMAYGITYDATNRVAFVQQTSDGKVTGKWRVTRDATGNVFSIATVEDQPVASEAISRDAAHRIQYGYNPTGDYFLRYDQRGRIDLFKFQEYASPANGGIRRILKVRFTYSPDGQVVSRTGTVARNGSLLDLNDGTDIPVGDEEINQWIDNYNYGDSPIAPPANLQGARQLLGASSLSASTVCGGCHFSAGLIDGAARGIVLVWRLINNPAVKYGIGQGARKAAENWDRIKQMCKPAAETEVDGIPPGRITSEYTDITARNSIRNIKTDVEKAEFEANLLDSGYVKTLSKDGKADIFTKGDKTYTVRDESNAGYPTADVYINGAKTTKIRLK</sequence>
<evidence type="ECO:0000313" key="6">
    <source>
        <dbReference type="Proteomes" id="UP000675121"/>
    </source>
</evidence>
<evidence type="ECO:0000259" key="3">
    <source>
        <dbReference type="Pfam" id="PF20148"/>
    </source>
</evidence>
<organism evidence="5 6">
    <name type="scientific">Paraburkholderia domus</name>
    <dbReference type="NCBI Taxonomy" id="2793075"/>
    <lineage>
        <taxon>Bacteria</taxon>
        <taxon>Pseudomonadati</taxon>
        <taxon>Pseudomonadota</taxon>
        <taxon>Betaproteobacteria</taxon>
        <taxon>Burkholderiales</taxon>
        <taxon>Burkholderiaceae</taxon>
        <taxon>Paraburkholderia</taxon>
    </lineage>
</organism>
<keyword evidence="1" id="KW-0677">Repeat</keyword>
<protein>
    <recommendedName>
        <fullName evidence="7">YD repeat-containing protein</fullName>
    </recommendedName>
</protein>
<feature type="domain" description="DUF6531" evidence="3">
    <location>
        <begin position="95"/>
        <end position="174"/>
    </location>
</feature>
<dbReference type="Gene3D" id="2.180.10.10">
    <property type="entry name" value="RHS repeat-associated core"/>
    <property type="match status" value="1"/>
</dbReference>
<accession>A0A9N8MYU2</accession>
<dbReference type="PANTHER" id="PTHR32305">
    <property type="match status" value="1"/>
</dbReference>
<evidence type="ECO:0008006" key="7">
    <source>
        <dbReference type="Google" id="ProtNLM"/>
    </source>
</evidence>
<dbReference type="InterPro" id="IPR045351">
    <property type="entry name" value="DUF6531"/>
</dbReference>
<dbReference type="Pfam" id="PF25023">
    <property type="entry name" value="TEN_YD-shell"/>
    <property type="match status" value="1"/>
</dbReference>
<evidence type="ECO:0000256" key="2">
    <source>
        <dbReference type="SAM" id="SignalP"/>
    </source>
</evidence>
<evidence type="ECO:0000256" key="1">
    <source>
        <dbReference type="ARBA" id="ARBA00022737"/>
    </source>
</evidence>
<keyword evidence="6" id="KW-1185">Reference proteome</keyword>
<dbReference type="PANTHER" id="PTHR32305:SF15">
    <property type="entry name" value="PROTEIN RHSA-RELATED"/>
    <property type="match status" value="1"/>
</dbReference>
<dbReference type="InterPro" id="IPR056823">
    <property type="entry name" value="TEN-like_YD-shell"/>
</dbReference>
<reference evidence="5" key="1">
    <citation type="submission" date="2021-02" db="EMBL/GenBank/DDBJ databases">
        <authorList>
            <person name="Vanwijnsberghe S."/>
        </authorList>
    </citation>
    <scope>NUCLEOTIDE SEQUENCE</scope>
    <source>
        <strain evidence="5">R-70211</strain>
    </source>
</reference>
<dbReference type="InterPro" id="IPR006530">
    <property type="entry name" value="YD"/>
</dbReference>
<proteinExistence type="predicted"/>
<dbReference type="Pfam" id="PF20148">
    <property type="entry name" value="DUF6531"/>
    <property type="match status" value="1"/>
</dbReference>
<feature type="chain" id="PRO_5040494093" description="YD repeat-containing protein" evidence="2">
    <location>
        <begin position="33"/>
        <end position="820"/>
    </location>
</feature>
<dbReference type="NCBIfam" id="TIGR01643">
    <property type="entry name" value="YD_repeat_2x"/>
    <property type="match status" value="2"/>
</dbReference>
<dbReference type="EMBL" id="CAJNAS010000013">
    <property type="protein sequence ID" value="CAE6923571.1"/>
    <property type="molecule type" value="Genomic_DNA"/>
</dbReference>